<protein>
    <submittedName>
        <fullName evidence="8">Predicted arabinose efflux permease, MFS family</fullName>
    </submittedName>
</protein>
<dbReference type="PANTHER" id="PTHR23534">
    <property type="entry name" value="MFS PERMEASE"/>
    <property type="match status" value="1"/>
</dbReference>
<comment type="subcellular location">
    <subcellularLocation>
        <location evidence="1">Cell membrane</location>
        <topology evidence="1">Multi-pass membrane protein</topology>
    </subcellularLocation>
</comment>
<evidence type="ECO:0000256" key="5">
    <source>
        <dbReference type="SAM" id="MobiDB-lite"/>
    </source>
</evidence>
<feature type="transmembrane region" description="Helical" evidence="6">
    <location>
        <begin position="399"/>
        <end position="419"/>
    </location>
</feature>
<keyword evidence="9" id="KW-1185">Reference proteome</keyword>
<dbReference type="InterPro" id="IPR020846">
    <property type="entry name" value="MFS_dom"/>
</dbReference>
<dbReference type="EMBL" id="FNDJ01000008">
    <property type="protein sequence ID" value="SDI99689.1"/>
    <property type="molecule type" value="Genomic_DNA"/>
</dbReference>
<dbReference type="GO" id="GO:0005886">
    <property type="term" value="C:plasma membrane"/>
    <property type="evidence" value="ECO:0007669"/>
    <property type="project" value="UniProtKB-SubCell"/>
</dbReference>
<reference evidence="8 9" key="1">
    <citation type="submission" date="2016-10" db="EMBL/GenBank/DDBJ databases">
        <authorList>
            <person name="de Groot N.N."/>
        </authorList>
    </citation>
    <scope>NUCLEOTIDE SEQUENCE [LARGE SCALE GENOMIC DNA]</scope>
    <source>
        <strain evidence="8 9">CGMCC 4.6533</strain>
    </source>
</reference>
<name>A0A1G8Q4K3_9ACTN</name>
<feature type="transmembrane region" description="Helical" evidence="6">
    <location>
        <begin position="113"/>
        <end position="135"/>
    </location>
</feature>
<sequence>MTTNVPARIGDVPRLQAQRRSLIVLVAAQVLSGVGLAAGVTVGALLAQDMLGSTGLAGLPSAVGTAGSALAAVAVGRISQASGRRPGLAAGYLAGAVGSAGVIAAAVAGNAVLLFLALFVYGAGSATTLLARYAGADLAAPAHRARAVSTVLVATTLGGVVGPNLAAPTGDLAHALGIPYLAGPFLLAGAAYAMAASVLAIWLRPDPLLLARALESERTVAPYAQPGDADGRPRPAAERRRPGVPAGALVMVLTQLVMVAIMTMTPVHMHDHGHGTAASGLVIAIHIGAMYLPSPLTGWLVDRYGRLTVAAASGLVLLAAGIVAAGAPDDSVAAFAVALALLGLGWNFGLVAGTAIITDAVPPATRATTQGLVDVSISIAGATGGMASGLVVAVAGYPLLALGGGILALLIVPAVVAAARSR</sequence>
<evidence type="ECO:0000259" key="7">
    <source>
        <dbReference type="PROSITE" id="PS50850"/>
    </source>
</evidence>
<feature type="transmembrane region" description="Helical" evidence="6">
    <location>
        <begin position="274"/>
        <end position="292"/>
    </location>
</feature>
<feature type="transmembrane region" description="Helical" evidence="6">
    <location>
        <begin position="21"/>
        <end position="47"/>
    </location>
</feature>
<feature type="transmembrane region" description="Helical" evidence="6">
    <location>
        <begin position="333"/>
        <end position="360"/>
    </location>
</feature>
<organism evidence="8 9">
    <name type="scientific">Nonomuraea jiangxiensis</name>
    <dbReference type="NCBI Taxonomy" id="633440"/>
    <lineage>
        <taxon>Bacteria</taxon>
        <taxon>Bacillati</taxon>
        <taxon>Actinomycetota</taxon>
        <taxon>Actinomycetes</taxon>
        <taxon>Streptosporangiales</taxon>
        <taxon>Streptosporangiaceae</taxon>
        <taxon>Nonomuraea</taxon>
    </lineage>
</organism>
<dbReference type="GO" id="GO:0022857">
    <property type="term" value="F:transmembrane transporter activity"/>
    <property type="evidence" value="ECO:0007669"/>
    <property type="project" value="InterPro"/>
</dbReference>
<dbReference type="PROSITE" id="PS50850">
    <property type="entry name" value="MFS"/>
    <property type="match status" value="1"/>
</dbReference>
<proteinExistence type="predicted"/>
<keyword evidence="3 6" id="KW-1133">Transmembrane helix</keyword>
<feature type="region of interest" description="Disordered" evidence="5">
    <location>
        <begin position="221"/>
        <end position="241"/>
    </location>
</feature>
<evidence type="ECO:0000256" key="4">
    <source>
        <dbReference type="ARBA" id="ARBA00023136"/>
    </source>
</evidence>
<dbReference type="SUPFAM" id="SSF103473">
    <property type="entry name" value="MFS general substrate transporter"/>
    <property type="match status" value="1"/>
</dbReference>
<dbReference type="Proteomes" id="UP000199202">
    <property type="component" value="Unassembled WGS sequence"/>
</dbReference>
<accession>A0A1G8Q4K3</accession>
<feature type="transmembrane region" description="Helical" evidence="6">
    <location>
        <begin position="147"/>
        <end position="166"/>
    </location>
</feature>
<evidence type="ECO:0000256" key="1">
    <source>
        <dbReference type="ARBA" id="ARBA00004651"/>
    </source>
</evidence>
<dbReference type="Gene3D" id="1.20.1250.20">
    <property type="entry name" value="MFS general substrate transporter like domains"/>
    <property type="match status" value="1"/>
</dbReference>
<feature type="domain" description="Major facilitator superfamily (MFS) profile" evidence="7">
    <location>
        <begin position="21"/>
        <end position="422"/>
    </location>
</feature>
<feature type="transmembrane region" description="Helical" evidence="6">
    <location>
        <begin position="53"/>
        <end position="75"/>
    </location>
</feature>
<feature type="transmembrane region" description="Helical" evidence="6">
    <location>
        <begin position="304"/>
        <end position="327"/>
    </location>
</feature>
<evidence type="ECO:0000313" key="8">
    <source>
        <dbReference type="EMBL" id="SDI99689.1"/>
    </source>
</evidence>
<evidence type="ECO:0000256" key="6">
    <source>
        <dbReference type="SAM" id="Phobius"/>
    </source>
</evidence>
<feature type="transmembrane region" description="Helical" evidence="6">
    <location>
        <begin position="242"/>
        <end position="262"/>
    </location>
</feature>
<dbReference type="InterPro" id="IPR011701">
    <property type="entry name" value="MFS"/>
</dbReference>
<feature type="compositionally biased region" description="Basic and acidic residues" evidence="5">
    <location>
        <begin position="229"/>
        <end position="241"/>
    </location>
</feature>
<dbReference type="Pfam" id="PF07690">
    <property type="entry name" value="MFS_1"/>
    <property type="match status" value="1"/>
</dbReference>
<feature type="transmembrane region" description="Helical" evidence="6">
    <location>
        <begin position="87"/>
        <end position="107"/>
    </location>
</feature>
<feature type="transmembrane region" description="Helical" evidence="6">
    <location>
        <begin position="372"/>
        <end position="393"/>
    </location>
</feature>
<keyword evidence="4 6" id="KW-0472">Membrane</keyword>
<dbReference type="PANTHER" id="PTHR23534:SF1">
    <property type="entry name" value="MAJOR FACILITATOR SUPERFAMILY PROTEIN"/>
    <property type="match status" value="1"/>
</dbReference>
<keyword evidence="2 6" id="KW-0812">Transmembrane</keyword>
<evidence type="ECO:0000256" key="2">
    <source>
        <dbReference type="ARBA" id="ARBA00022692"/>
    </source>
</evidence>
<dbReference type="InterPro" id="IPR036259">
    <property type="entry name" value="MFS_trans_sf"/>
</dbReference>
<dbReference type="RefSeq" id="WP_143043788.1">
    <property type="nucleotide sequence ID" value="NZ_FNDJ01000008.1"/>
</dbReference>
<dbReference type="STRING" id="633440.SAMN05421869_108128"/>
<evidence type="ECO:0000256" key="3">
    <source>
        <dbReference type="ARBA" id="ARBA00022989"/>
    </source>
</evidence>
<gene>
    <name evidence="8" type="ORF">SAMN05421869_108128</name>
</gene>
<dbReference type="OrthoDB" id="9776171at2"/>
<evidence type="ECO:0000313" key="9">
    <source>
        <dbReference type="Proteomes" id="UP000199202"/>
    </source>
</evidence>
<dbReference type="AlphaFoldDB" id="A0A1G8Q4K3"/>
<feature type="transmembrane region" description="Helical" evidence="6">
    <location>
        <begin position="178"/>
        <end position="203"/>
    </location>
</feature>